<evidence type="ECO:0008006" key="4">
    <source>
        <dbReference type="Google" id="ProtNLM"/>
    </source>
</evidence>
<dbReference type="RefSeq" id="XP_001263915.1">
    <property type="nucleotide sequence ID" value="XM_001263914.1"/>
</dbReference>
<reference evidence="3" key="1">
    <citation type="journal article" date="2008" name="PLoS Genet.">
        <title>Genomic islands in the pathogenic filamentous fungus Aspergillus fumigatus.</title>
        <authorList>
            <person name="Fedorova N.D."/>
            <person name="Khaldi N."/>
            <person name="Joardar V.S."/>
            <person name="Maiti R."/>
            <person name="Amedeo P."/>
            <person name="Anderson M.J."/>
            <person name="Crabtree J."/>
            <person name="Silva J.C."/>
            <person name="Badger J.H."/>
            <person name="Albarraq A."/>
            <person name="Angiuoli S."/>
            <person name="Bussey H."/>
            <person name="Bowyer P."/>
            <person name="Cotty P.J."/>
            <person name="Dyer P.S."/>
            <person name="Egan A."/>
            <person name="Galens K."/>
            <person name="Fraser-Liggett C.M."/>
            <person name="Haas B.J."/>
            <person name="Inman J.M."/>
            <person name="Kent R."/>
            <person name="Lemieux S."/>
            <person name="Malavazi I."/>
            <person name="Orvis J."/>
            <person name="Roemer T."/>
            <person name="Ronning C.M."/>
            <person name="Sundaram J.P."/>
            <person name="Sutton G."/>
            <person name="Turner G."/>
            <person name="Venter J.C."/>
            <person name="White O.R."/>
            <person name="Whitty B.R."/>
            <person name="Youngman P."/>
            <person name="Wolfe K.H."/>
            <person name="Goldman G.H."/>
            <person name="Wortman J.R."/>
            <person name="Jiang B."/>
            <person name="Denning D.W."/>
            <person name="Nierman W.C."/>
        </authorList>
    </citation>
    <scope>NUCLEOTIDE SEQUENCE [LARGE SCALE GENOMIC DNA]</scope>
    <source>
        <strain evidence="3">ATCC 1020 / DSM 3700 / CBS 544.65 / FGSC A1164 / JCM 1740 / NRRL 181 / WB 181</strain>
    </source>
</reference>
<protein>
    <recommendedName>
        <fullName evidence="4">RING-type domain-containing protein</fullName>
    </recommendedName>
</protein>
<keyword evidence="3" id="KW-1185">Reference proteome</keyword>
<organism evidence="2 3">
    <name type="scientific">Neosartorya fischeri (strain ATCC 1020 / DSM 3700 / CBS 544.65 / FGSC A1164 / JCM 1740 / NRRL 181 / WB 181)</name>
    <name type="common">Aspergillus fischerianus</name>
    <dbReference type="NCBI Taxonomy" id="331117"/>
    <lineage>
        <taxon>Eukaryota</taxon>
        <taxon>Fungi</taxon>
        <taxon>Dikarya</taxon>
        <taxon>Ascomycota</taxon>
        <taxon>Pezizomycotina</taxon>
        <taxon>Eurotiomycetes</taxon>
        <taxon>Eurotiomycetidae</taxon>
        <taxon>Eurotiales</taxon>
        <taxon>Aspergillaceae</taxon>
        <taxon>Aspergillus</taxon>
        <taxon>Aspergillus subgen. Fumigati</taxon>
    </lineage>
</organism>
<evidence type="ECO:0000256" key="1">
    <source>
        <dbReference type="SAM" id="MobiDB-lite"/>
    </source>
</evidence>
<dbReference type="OrthoDB" id="4340602at2759"/>
<dbReference type="EMBL" id="DS027689">
    <property type="protein sequence ID" value="EAW22018.1"/>
    <property type="molecule type" value="Genomic_DNA"/>
</dbReference>
<accession>A1D5G4</accession>
<gene>
    <name evidence="2" type="ORF">NFIA_023870</name>
</gene>
<dbReference type="VEuPathDB" id="FungiDB:NFIA_023870"/>
<dbReference type="InterPro" id="IPR013083">
    <property type="entry name" value="Znf_RING/FYVE/PHD"/>
</dbReference>
<evidence type="ECO:0000313" key="2">
    <source>
        <dbReference type="EMBL" id="EAW22018.1"/>
    </source>
</evidence>
<name>A1D5G4_NEOFI</name>
<feature type="region of interest" description="Disordered" evidence="1">
    <location>
        <begin position="114"/>
        <end position="157"/>
    </location>
</feature>
<dbReference type="Gene3D" id="3.30.40.10">
    <property type="entry name" value="Zinc/RING finger domain, C3HC4 (zinc finger)"/>
    <property type="match status" value="1"/>
</dbReference>
<proteinExistence type="predicted"/>
<dbReference type="GeneID" id="4590595"/>
<sequence>MLQRKQVPFEVSPDSPALVVFEIWDQAIAPAILLRLINQDQSNSDRECSICHGTSAEDTVYLKCEQYRTDIHLQCMESWLKAWSTSINFDCLICREHQWFDVIYSAPVATRRRRTAPKSPEETITVSMEVASGESPAQAPRRSGRARRPPQRYVPEA</sequence>
<dbReference type="AlphaFoldDB" id="A1D5G4"/>
<dbReference type="Proteomes" id="UP000006702">
    <property type="component" value="Unassembled WGS sequence"/>
</dbReference>
<evidence type="ECO:0000313" key="3">
    <source>
        <dbReference type="Proteomes" id="UP000006702"/>
    </source>
</evidence>
<dbReference type="KEGG" id="nfi:NFIA_023870"/>
<dbReference type="HOGENOM" id="CLU_1678396_0_0_1"/>
<dbReference type="SUPFAM" id="SSF57850">
    <property type="entry name" value="RING/U-box"/>
    <property type="match status" value="1"/>
</dbReference>
<dbReference type="OMA" id="RINFSCP"/>